<protein>
    <recommendedName>
        <fullName evidence="7">Reverse transcriptase RNase H-like domain-containing protein</fullName>
    </recommendedName>
</protein>
<dbReference type="GO" id="GO:0003964">
    <property type="term" value="F:RNA-directed DNA polymerase activity"/>
    <property type="evidence" value="ECO:0007669"/>
    <property type="project" value="UniProtKB-KW"/>
</dbReference>
<evidence type="ECO:0000256" key="5">
    <source>
        <dbReference type="ARBA" id="ARBA00022801"/>
    </source>
</evidence>
<keyword evidence="2" id="KW-0548">Nucleotidyltransferase</keyword>
<dbReference type="Proteomes" id="UP000198211">
    <property type="component" value="Unassembled WGS sequence"/>
</dbReference>
<keyword evidence="1" id="KW-0808">Transferase</keyword>
<keyword evidence="4" id="KW-0255">Endonuclease</keyword>
<evidence type="ECO:0000256" key="1">
    <source>
        <dbReference type="ARBA" id="ARBA00022679"/>
    </source>
</evidence>
<sequence>MQKNTTGFTILRTLKTNELNYNVTEKEVLALLRILDLYYNLLVGREIRVLTRYSTLAWLFKSAGLQGRLGQWSAILAPWALQITRYT</sequence>
<keyword evidence="5" id="KW-0378">Hydrolase</keyword>
<keyword evidence="3" id="KW-0540">Nuclease</keyword>
<dbReference type="SUPFAM" id="SSF56672">
    <property type="entry name" value="DNA/RNA polymerases"/>
    <property type="match status" value="1"/>
</dbReference>
<accession>A0A225W2K8</accession>
<feature type="domain" description="Reverse transcriptase RNase H-like" evidence="7">
    <location>
        <begin position="12"/>
        <end position="77"/>
    </location>
</feature>
<evidence type="ECO:0000256" key="6">
    <source>
        <dbReference type="ARBA" id="ARBA00022918"/>
    </source>
</evidence>
<name>A0A225W2K8_9STRA</name>
<dbReference type="AlphaFoldDB" id="A0A225W2K8"/>
<dbReference type="InterPro" id="IPR041373">
    <property type="entry name" value="RT_RNaseH"/>
</dbReference>
<dbReference type="Pfam" id="PF17917">
    <property type="entry name" value="RT_RNaseH"/>
    <property type="match status" value="1"/>
</dbReference>
<comment type="caution">
    <text evidence="8">The sequence shown here is derived from an EMBL/GenBank/DDBJ whole genome shotgun (WGS) entry which is preliminary data.</text>
</comment>
<evidence type="ECO:0000256" key="4">
    <source>
        <dbReference type="ARBA" id="ARBA00022759"/>
    </source>
</evidence>
<dbReference type="GO" id="GO:0004519">
    <property type="term" value="F:endonuclease activity"/>
    <property type="evidence" value="ECO:0007669"/>
    <property type="project" value="UniProtKB-KW"/>
</dbReference>
<reference evidence="9" key="1">
    <citation type="submission" date="2017-03" db="EMBL/GenBank/DDBJ databases">
        <title>Phytopthora megakarya and P. palmivora, two closely related causual agents of cacao black pod achieved similar genome size and gene model numbers by different mechanisms.</title>
        <authorList>
            <person name="Ali S."/>
            <person name="Shao J."/>
            <person name="Larry D.J."/>
            <person name="Kronmiller B."/>
            <person name="Shen D."/>
            <person name="Strem M.D."/>
            <person name="Melnick R.L."/>
            <person name="Guiltinan M.J."/>
            <person name="Tyler B.M."/>
            <person name="Meinhardt L.W."/>
            <person name="Bailey B.A."/>
        </authorList>
    </citation>
    <scope>NUCLEOTIDE SEQUENCE [LARGE SCALE GENOMIC DNA]</scope>
    <source>
        <strain evidence="9">zdho120</strain>
    </source>
</reference>
<gene>
    <name evidence="8" type="ORF">PHMEG_00014969</name>
</gene>
<organism evidence="8 9">
    <name type="scientific">Phytophthora megakarya</name>
    <dbReference type="NCBI Taxonomy" id="4795"/>
    <lineage>
        <taxon>Eukaryota</taxon>
        <taxon>Sar</taxon>
        <taxon>Stramenopiles</taxon>
        <taxon>Oomycota</taxon>
        <taxon>Peronosporomycetes</taxon>
        <taxon>Peronosporales</taxon>
        <taxon>Peronosporaceae</taxon>
        <taxon>Phytophthora</taxon>
    </lineage>
</organism>
<evidence type="ECO:0000256" key="2">
    <source>
        <dbReference type="ARBA" id="ARBA00022695"/>
    </source>
</evidence>
<dbReference type="GO" id="GO:0016787">
    <property type="term" value="F:hydrolase activity"/>
    <property type="evidence" value="ECO:0007669"/>
    <property type="project" value="UniProtKB-KW"/>
</dbReference>
<evidence type="ECO:0000259" key="7">
    <source>
        <dbReference type="Pfam" id="PF17917"/>
    </source>
</evidence>
<evidence type="ECO:0000313" key="9">
    <source>
        <dbReference type="Proteomes" id="UP000198211"/>
    </source>
</evidence>
<proteinExistence type="predicted"/>
<evidence type="ECO:0000313" key="8">
    <source>
        <dbReference type="EMBL" id="OWZ11936.1"/>
    </source>
</evidence>
<keyword evidence="9" id="KW-1185">Reference proteome</keyword>
<keyword evidence="6" id="KW-0695">RNA-directed DNA polymerase</keyword>
<dbReference type="InterPro" id="IPR043502">
    <property type="entry name" value="DNA/RNA_pol_sf"/>
</dbReference>
<evidence type="ECO:0000256" key="3">
    <source>
        <dbReference type="ARBA" id="ARBA00022722"/>
    </source>
</evidence>
<dbReference type="EMBL" id="NBNE01001988">
    <property type="protein sequence ID" value="OWZ11936.1"/>
    <property type="molecule type" value="Genomic_DNA"/>
</dbReference>